<dbReference type="PANTHER" id="PTHR35145">
    <property type="entry name" value="CYTOPLASMIC PROTEIN-RELATED"/>
    <property type="match status" value="1"/>
</dbReference>
<dbReference type="KEGG" id="pste:PSTEL_26115"/>
<protein>
    <submittedName>
        <fullName evidence="1">Membrane protein</fullName>
    </submittedName>
</protein>
<dbReference type="RefSeq" id="WP_038699619.1">
    <property type="nucleotide sequence ID" value="NZ_CP009286.1"/>
</dbReference>
<accession>A0A089NB34</accession>
<dbReference type="AlphaFoldDB" id="A0A089NB34"/>
<evidence type="ECO:0000313" key="2">
    <source>
        <dbReference type="Proteomes" id="UP000029507"/>
    </source>
</evidence>
<organism evidence="1 2">
    <name type="scientific">Paenibacillus stellifer</name>
    <dbReference type="NCBI Taxonomy" id="169760"/>
    <lineage>
        <taxon>Bacteria</taxon>
        <taxon>Bacillati</taxon>
        <taxon>Bacillota</taxon>
        <taxon>Bacilli</taxon>
        <taxon>Bacillales</taxon>
        <taxon>Paenibacillaceae</taxon>
        <taxon>Paenibacillus</taxon>
    </lineage>
</organism>
<dbReference type="SUPFAM" id="SSF142906">
    <property type="entry name" value="YjbR-like"/>
    <property type="match status" value="1"/>
</dbReference>
<dbReference type="EMBL" id="CP009286">
    <property type="protein sequence ID" value="AIQ66074.1"/>
    <property type="molecule type" value="Genomic_DNA"/>
</dbReference>
<reference evidence="1 2" key="1">
    <citation type="submission" date="2014-08" db="EMBL/GenBank/DDBJ databases">
        <title>Comparative genomics of the Paenibacillus odorifer group.</title>
        <authorList>
            <person name="den Bakker H.C."/>
            <person name="Tsai Y.-C."/>
            <person name="Martin N."/>
            <person name="Korlach J."/>
            <person name="Wiedmann M."/>
        </authorList>
    </citation>
    <scope>NUCLEOTIDE SEQUENCE [LARGE SCALE GENOMIC DNA]</scope>
    <source>
        <strain evidence="1 2">DSM 14472</strain>
    </source>
</reference>
<name>A0A089NB34_9BACL</name>
<dbReference type="HOGENOM" id="CLU_105851_5_1_9"/>
<dbReference type="Proteomes" id="UP000029507">
    <property type="component" value="Chromosome"/>
</dbReference>
<dbReference type="OrthoDB" id="9789813at2"/>
<dbReference type="Gene3D" id="3.90.1150.30">
    <property type="match status" value="1"/>
</dbReference>
<dbReference type="InterPro" id="IPR038056">
    <property type="entry name" value="YjbR-like_sf"/>
</dbReference>
<gene>
    <name evidence="1" type="ORF">PSTEL_26115</name>
</gene>
<dbReference type="InterPro" id="IPR058532">
    <property type="entry name" value="YjbR/MT2646/Rv2570-like"/>
</dbReference>
<proteinExistence type="predicted"/>
<dbReference type="InterPro" id="IPR007351">
    <property type="entry name" value="YjbR"/>
</dbReference>
<dbReference type="Pfam" id="PF04237">
    <property type="entry name" value="YjbR"/>
    <property type="match status" value="1"/>
</dbReference>
<sequence length="119" mass="13961">MDKEKIIDYCLTCPAAYEDYPFDENWTAIRHKGNNKIFAMIYNYNGHLCMNLKCEPARADILRSIFEDVKPGYHMNKTHWNTVILDGSMQDDDIFEMVQHSFQLTRPKVKKGKANPPQF</sequence>
<dbReference type="PANTHER" id="PTHR35145:SF1">
    <property type="entry name" value="CYTOPLASMIC PROTEIN"/>
    <property type="match status" value="1"/>
</dbReference>
<evidence type="ECO:0000313" key="1">
    <source>
        <dbReference type="EMBL" id="AIQ66074.1"/>
    </source>
</evidence>
<keyword evidence="2" id="KW-1185">Reference proteome</keyword>